<dbReference type="InterPro" id="IPR036116">
    <property type="entry name" value="FN3_sf"/>
</dbReference>
<name>A0A1F5NJC0_9BACT</name>
<dbReference type="Proteomes" id="UP000176864">
    <property type="component" value="Unassembled WGS sequence"/>
</dbReference>
<dbReference type="AlphaFoldDB" id="A0A1F5NJC0"/>
<accession>A0A1F5NJC0</accession>
<feature type="compositionally biased region" description="Low complexity" evidence="1">
    <location>
        <begin position="130"/>
        <end position="152"/>
    </location>
</feature>
<feature type="signal peptide" evidence="2">
    <location>
        <begin position="1"/>
        <end position="27"/>
    </location>
</feature>
<protein>
    <recommendedName>
        <fullName evidence="3">Fibronectin type-III domain-containing protein</fullName>
    </recommendedName>
</protein>
<reference evidence="4 5" key="1">
    <citation type="journal article" date="2016" name="Nat. Commun.">
        <title>Thousands of microbial genomes shed light on interconnected biogeochemical processes in an aquifer system.</title>
        <authorList>
            <person name="Anantharaman K."/>
            <person name="Brown C.T."/>
            <person name="Hug L.A."/>
            <person name="Sharon I."/>
            <person name="Castelle C.J."/>
            <person name="Probst A.J."/>
            <person name="Thomas B.C."/>
            <person name="Singh A."/>
            <person name="Wilkins M.J."/>
            <person name="Karaoz U."/>
            <person name="Brodie E.L."/>
            <person name="Williams K.H."/>
            <person name="Hubbard S.S."/>
            <person name="Banfield J.F."/>
        </authorList>
    </citation>
    <scope>NUCLEOTIDE SEQUENCE [LARGE SCALE GENOMIC DNA]</scope>
</reference>
<dbReference type="InterPro" id="IPR008969">
    <property type="entry name" value="CarboxyPept-like_regulatory"/>
</dbReference>
<dbReference type="InterPro" id="IPR013783">
    <property type="entry name" value="Ig-like_fold"/>
</dbReference>
<sequence>MNLETKTKMKRVIAIVLGLSLFSSAQAVGGVLAAPVISNVQAGSIVLSGAQISWDTDVPASSRVWYDVTSSALGSFTTNSCSTNILNTRHCFYLTGLAYNTVYYFRVESTDASGQKTYSAEYKFTSDNPTISSNSGTSSDSSGADANSGNNIINPVLPPSGTTPPPSPPPAAITPPAAVPPALAPPPPAFGSKIASGNIYFVDGSAITDAEIGAYSLATQKWISAKVDKNGAFSLVLGPGKWKLSARPIRPRQAKWSFSGKYIEVVFSSDNIAENQSANFVIINTNSEIRVYTVDENYQPLANAAVVIDENSAAASQPNSQKPSAFRYSDSSGVTVFSLAPGNYYLRASLAPGLGYFNPAEQTISLSPGSAKTATLIFKRPSAASAITLVGAVKLADGTPTDAFVWAWSEKGGYTQGRADSSGSFTMQISPNERWHVSSARSRGQISHKADEIIVDTGAADQFVEIILVEDLQRPLPLPVSAVQPATQEIVVGSADGAEVTIPPDALSSSGNISVEIASTVEAPSQGPAQVVSTVYEVTVKDSSGTKLTELAAEAEIILPYDEAELAAQGISENDLVPSFFDEAAGVWVNVDNYTIDKEKNIVIARVKHFTRFALVAPADVTPPAPPSALAVVNTAGGAKLSWQNPAKDFNHAKVYRSEQAGNLGKIAAAQVLGMEFSDSTVTKGATYYYTVRAVDPAGNESNNTNQVSIVSITSPAPAPMAPPPSGTAVFSSRPDGSLVKYASSPTVYLLESGVKRGLPSFELYKHYFASRPIITISPSELYPDGQSVKFGPGALLKTPGGGAVYLILDDGSRYGFTSAEEFKRFGFRFELVETVSVPELAAYPESGVKVLSYHAAGNFIKYPDSATVYKIENKTKRGITSLPVLEAHVSSSQIITVPRSFSYSDGPILIFPDGILLKGSGPAVYLITQGKKKTFPSFEKFTSYGYTPAMIKTASDAELLFLPDDGPIQ</sequence>
<evidence type="ECO:0000259" key="3">
    <source>
        <dbReference type="PROSITE" id="PS50853"/>
    </source>
</evidence>
<feature type="region of interest" description="Disordered" evidence="1">
    <location>
        <begin position="129"/>
        <end position="180"/>
    </location>
</feature>
<dbReference type="GO" id="GO:0003993">
    <property type="term" value="F:acid phosphatase activity"/>
    <property type="evidence" value="ECO:0007669"/>
    <property type="project" value="InterPro"/>
</dbReference>
<evidence type="ECO:0000256" key="1">
    <source>
        <dbReference type="SAM" id="MobiDB-lite"/>
    </source>
</evidence>
<dbReference type="SUPFAM" id="SSF49464">
    <property type="entry name" value="Carboxypeptidase regulatory domain-like"/>
    <property type="match status" value="1"/>
</dbReference>
<evidence type="ECO:0000313" key="4">
    <source>
        <dbReference type="EMBL" id="OGE77728.1"/>
    </source>
</evidence>
<feature type="domain" description="Fibronectin type-III" evidence="3">
    <location>
        <begin position="623"/>
        <end position="717"/>
    </location>
</feature>
<dbReference type="SMART" id="SM00060">
    <property type="entry name" value="FN3"/>
    <property type="match status" value="2"/>
</dbReference>
<dbReference type="SUPFAM" id="SSF49265">
    <property type="entry name" value="Fibronectin type III"/>
    <property type="match status" value="1"/>
</dbReference>
<evidence type="ECO:0000313" key="5">
    <source>
        <dbReference type="Proteomes" id="UP000176864"/>
    </source>
</evidence>
<dbReference type="SUPFAM" id="SSF49363">
    <property type="entry name" value="Purple acid phosphatase, N-terminal domain"/>
    <property type="match status" value="1"/>
</dbReference>
<dbReference type="InterPro" id="IPR008963">
    <property type="entry name" value="Purple_acid_Pase-like_N"/>
</dbReference>
<evidence type="ECO:0000256" key="2">
    <source>
        <dbReference type="SAM" id="SignalP"/>
    </source>
</evidence>
<dbReference type="PROSITE" id="PS50853">
    <property type="entry name" value="FN3"/>
    <property type="match status" value="2"/>
</dbReference>
<dbReference type="STRING" id="1817824.A2751_01570"/>
<dbReference type="InterPro" id="IPR003961">
    <property type="entry name" value="FN3_dom"/>
</dbReference>
<feature type="chain" id="PRO_5009520150" description="Fibronectin type-III domain-containing protein" evidence="2">
    <location>
        <begin position="28"/>
        <end position="970"/>
    </location>
</feature>
<dbReference type="Gene3D" id="2.60.40.10">
    <property type="entry name" value="Immunoglobulins"/>
    <property type="match status" value="1"/>
</dbReference>
<keyword evidence="2" id="KW-0732">Signal</keyword>
<feature type="domain" description="Fibronectin type-III" evidence="3">
    <location>
        <begin position="36"/>
        <end position="129"/>
    </location>
</feature>
<gene>
    <name evidence="4" type="ORF">A2751_01570</name>
</gene>
<comment type="caution">
    <text evidence="4">The sequence shown here is derived from an EMBL/GenBank/DDBJ whole genome shotgun (WGS) entry which is preliminary data.</text>
</comment>
<dbReference type="GO" id="GO:0046872">
    <property type="term" value="F:metal ion binding"/>
    <property type="evidence" value="ECO:0007669"/>
    <property type="project" value="InterPro"/>
</dbReference>
<organism evidence="4 5">
    <name type="scientific">Candidatus Doudnabacteria bacterium RIFCSPHIGHO2_01_FULL_46_14</name>
    <dbReference type="NCBI Taxonomy" id="1817824"/>
    <lineage>
        <taxon>Bacteria</taxon>
        <taxon>Candidatus Doudnaibacteriota</taxon>
    </lineage>
</organism>
<dbReference type="Gene3D" id="2.60.40.380">
    <property type="entry name" value="Purple acid phosphatase-like, N-terminal"/>
    <property type="match status" value="1"/>
</dbReference>
<feature type="compositionally biased region" description="Pro residues" evidence="1">
    <location>
        <begin position="156"/>
        <end position="180"/>
    </location>
</feature>
<dbReference type="EMBL" id="MFEK01000016">
    <property type="protein sequence ID" value="OGE77728.1"/>
    <property type="molecule type" value="Genomic_DNA"/>
</dbReference>
<proteinExistence type="predicted"/>